<dbReference type="PANTHER" id="PTHR45586:SF1">
    <property type="entry name" value="LIPOPOLYSACCHARIDE ASSEMBLY PROTEIN B"/>
    <property type="match status" value="1"/>
</dbReference>
<reference evidence="4 5" key="1">
    <citation type="journal article" date="2016" name="Genome Announc.">
        <title>First Complete Genome Sequence of a Subdivision 6 Acidobacterium Strain.</title>
        <authorList>
            <person name="Huang S."/>
            <person name="Vieira S."/>
            <person name="Bunk B."/>
            <person name="Riedel T."/>
            <person name="Sproer C."/>
            <person name="Overmann J."/>
        </authorList>
    </citation>
    <scope>NUCLEOTIDE SEQUENCE [LARGE SCALE GENOMIC DNA]</scope>
    <source>
        <strain evidence="5">DSM 100886 HEG_-6_39</strain>
    </source>
</reference>
<keyword evidence="5" id="KW-1185">Reference proteome</keyword>
<evidence type="ECO:0000256" key="2">
    <source>
        <dbReference type="ARBA" id="ARBA00022803"/>
    </source>
</evidence>
<reference evidence="5" key="2">
    <citation type="submission" date="2016-04" db="EMBL/GenBank/DDBJ databases">
        <title>First Complete Genome Sequence of a Subdivision 6 Acidobacterium.</title>
        <authorList>
            <person name="Huang S."/>
            <person name="Vieira S."/>
            <person name="Bunk B."/>
            <person name="Riedel T."/>
            <person name="Sproeer C."/>
            <person name="Overmann J."/>
        </authorList>
    </citation>
    <scope>NUCLEOTIDE SEQUENCE [LARGE SCALE GENOMIC DNA]</scope>
    <source>
        <strain evidence="5">DSM 100886 HEG_-6_39</strain>
    </source>
</reference>
<keyword evidence="3" id="KW-0812">Transmembrane</keyword>
<keyword evidence="2" id="KW-0802">TPR repeat</keyword>
<dbReference type="KEGG" id="abac:LuPra_01527"/>
<dbReference type="OrthoDB" id="109876at2"/>
<dbReference type="PANTHER" id="PTHR45586">
    <property type="entry name" value="TPR REPEAT-CONTAINING PROTEIN PA4667"/>
    <property type="match status" value="1"/>
</dbReference>
<evidence type="ECO:0000313" key="5">
    <source>
        <dbReference type="Proteomes" id="UP000076079"/>
    </source>
</evidence>
<dbReference type="SUPFAM" id="SSF48452">
    <property type="entry name" value="TPR-like"/>
    <property type="match status" value="1"/>
</dbReference>
<dbReference type="InterPro" id="IPR051012">
    <property type="entry name" value="CellSynth/LPSAsmb/PSIAsmb"/>
</dbReference>
<proteinExistence type="predicted"/>
<dbReference type="Proteomes" id="UP000076079">
    <property type="component" value="Chromosome"/>
</dbReference>
<dbReference type="Gene3D" id="1.25.40.10">
    <property type="entry name" value="Tetratricopeptide repeat domain"/>
    <property type="match status" value="1"/>
</dbReference>
<sequence>MAEVTHTTTPVASLAGASRALRQSVTWRFATVALFIGVLWAAASFLTRTAHDQRVTRADAAATRAATAAAAGRRDNAVALLREAVGLEPRHPDYRLALAKALVAVGRSAEAEPYVQEVLRQQPVNGEANLVLARIFEQAGSNDEAERTYYRAIYGRWPPAAQPLRMRARVELVDHYRRLGERSRLRAALLELSNAFPGDRELQLQAGRDLLAEGFTDDAARQLRVVTERFSDAGDALALLARAEFARRNYVDAYAAAGRVLADGRRNEEMTALRVLTARILALDPDQRRLSSRERLSRLRALLGEVRGHLMSCDARADVAAMRPLIEQWLTRQSTDAELGRTLLEAAARRMPASCLPSPQSSAVGRILADLGGESPR</sequence>
<dbReference type="AlphaFoldDB" id="A0A143PJB0"/>
<evidence type="ECO:0000256" key="3">
    <source>
        <dbReference type="SAM" id="Phobius"/>
    </source>
</evidence>
<name>A0A143PJB0_LUTPR</name>
<evidence type="ECO:0000313" key="4">
    <source>
        <dbReference type="EMBL" id="AMY08333.1"/>
    </source>
</evidence>
<dbReference type="InterPro" id="IPR011990">
    <property type="entry name" value="TPR-like_helical_dom_sf"/>
</dbReference>
<gene>
    <name evidence="4" type="ORF">LuPra_01527</name>
</gene>
<keyword evidence="1" id="KW-0677">Repeat</keyword>
<protein>
    <submittedName>
        <fullName evidence="4">Putative PEP-CTERM system TPR-repeat lipoprotein</fullName>
    </submittedName>
</protein>
<organism evidence="4 5">
    <name type="scientific">Luteitalea pratensis</name>
    <dbReference type="NCBI Taxonomy" id="1855912"/>
    <lineage>
        <taxon>Bacteria</taxon>
        <taxon>Pseudomonadati</taxon>
        <taxon>Acidobacteriota</taxon>
        <taxon>Vicinamibacteria</taxon>
        <taxon>Vicinamibacterales</taxon>
        <taxon>Vicinamibacteraceae</taxon>
        <taxon>Luteitalea</taxon>
    </lineage>
</organism>
<keyword evidence="3" id="KW-1133">Transmembrane helix</keyword>
<accession>A0A143PJB0</accession>
<keyword evidence="3" id="KW-0472">Membrane</keyword>
<dbReference type="RefSeq" id="WP_110170183.1">
    <property type="nucleotide sequence ID" value="NZ_CP015136.1"/>
</dbReference>
<evidence type="ECO:0000256" key="1">
    <source>
        <dbReference type="ARBA" id="ARBA00022737"/>
    </source>
</evidence>
<dbReference type="STRING" id="1855912.LuPra_01527"/>
<keyword evidence="4" id="KW-0449">Lipoprotein</keyword>
<dbReference type="EMBL" id="CP015136">
    <property type="protein sequence ID" value="AMY08333.1"/>
    <property type="molecule type" value="Genomic_DNA"/>
</dbReference>
<feature type="transmembrane region" description="Helical" evidence="3">
    <location>
        <begin position="27"/>
        <end position="47"/>
    </location>
</feature>
<dbReference type="Pfam" id="PF13432">
    <property type="entry name" value="TPR_16"/>
    <property type="match status" value="2"/>
</dbReference>